<evidence type="ECO:0000256" key="5">
    <source>
        <dbReference type="RuleBase" id="RU003971"/>
    </source>
</evidence>
<evidence type="ECO:0008006" key="10">
    <source>
        <dbReference type="Google" id="ProtNLM"/>
    </source>
</evidence>
<accession>A0A8S1DGP0</accession>
<dbReference type="InterPro" id="IPR036770">
    <property type="entry name" value="Ankyrin_rpt-contain_sf"/>
</dbReference>
<dbReference type="SUPFAM" id="SSF52540">
    <property type="entry name" value="P-loop containing nucleoside triphosphate hydrolases"/>
    <property type="match status" value="1"/>
</dbReference>
<dbReference type="InterPro" id="IPR029030">
    <property type="entry name" value="Caspase-like_dom_sf"/>
</dbReference>
<reference evidence="8 9" key="1">
    <citation type="submission" date="2020-04" db="EMBL/GenBank/DDBJ databases">
        <authorList>
            <person name="Alioto T."/>
            <person name="Alioto T."/>
            <person name="Gomez Garrido J."/>
        </authorList>
    </citation>
    <scope>NUCLEOTIDE SEQUENCE [LARGE SCALE GENOMIC DNA]</scope>
</reference>
<dbReference type="PROSITE" id="PS50088">
    <property type="entry name" value="ANK_REPEAT"/>
    <property type="match status" value="3"/>
</dbReference>
<keyword evidence="9" id="KW-1185">Reference proteome</keyword>
<evidence type="ECO:0000256" key="4">
    <source>
        <dbReference type="PROSITE-ProRule" id="PRU00023"/>
    </source>
</evidence>
<sequence length="1366" mass="156150">MTGPANLGFFESSIDRHLVTRRAENVWVLVVHYDYKGKDVVRKGDDVDVKNLRSTFEEQRNCNFRDLLSVEKEHLLLLLSDHTKLFTLFDCNDIPDVFVLFFLSHGAEDGVIYTDHCDQDDLIIYFTTDEIFQSLKRLTGFDKCLKLVNFGPCRGELEDGKMRCPRPDRGDYDNRNSCRITFDPEMHNLVIFYSTVEKTQSNRDANCGSWFVEEFCRVLNSMEEDQLLLSALSSVQRRIHVKSRGYNLGAQKHDGQTPEAKLFSQDALFYFSKHPKPTKITNFTDGIGNTKNIIFASDFYSWRADSGKNLRGRRAFILHDISNDDSVSAMYKALSQNLHFETSERKLSGRAIELLFKDVKNSDEDVGCVLTCIFGQVSEKIIKEKQADPEFMRNPKKEICVLVDGEEKPITDILHRFCGPHNEAWIGKPKIFFILDQTKMESDYLNLRQNNYEILATNHSGWLVLVLKEKRQIAKLIEILNGDDLKKGKCLQRLLYPLLVGETKGNVLLNSTLQHLLDFPEWPRSFVKPDFKLKRGKNSAEQVLTFDDLLQEAKETLKENRVWLLSSVAGSGKTTVLREIAFQLGKADCDVKILRIVLPKFRIYFLKKHQVNEVEFLAMASNYSSKEIADWIASNKIVVFLDGFDEICPEYREKVVGLVRVLKERGLPLWIGTRPHEADEIRDKVAQNVVSISIRSFDETKQNELLNLVAKRNEEENKLFLKSFVANTFLGNPLHLSMLAECGFEDNLYNMYNRVVKQKVKFCLERENGNYMVSVEKVELALIPLRLIASRFISERCLVGQGVSMEQVERMNNFGIATFLDGEVTFLHQTFAEFLAAQQFLIDFQVSGTSGLRMFDRCQWWDYAECRKFVDAYFYNNEDKFEKHSEIVLKMAIDTSPYNFLDIVCCEDLKNIFNLLKPNVSFCLEKERPIRIRNGPRLLLRAIQNEEIAIGLVELGAIDNRKLKKIQRQLLDAIFENNAAKLYKRINDQFSGAFSLLMQETHFETRKKEQLFDAARKGNAEVLTLLIENGGDPNATHDHRNAIYASCEAGHIRCVEILFANNAKVANYFGKTHDPLIVASANGHLDIVKYLLVADQFVRDTETLEIEELKENWNAFHYAIARNQMETAAHLLSISSNLKRIKTEGGMSPLQLAALKNNLKMCRWLVKEGADLKSLLVPGDSMLVCKDHFLMLQGDVNFKDESGKTALHCATQYCYEELVLQLIDAGADVKATDQNGWNALHFACVCNASKRIIKILHKKSNALASQRTNNGETALHIFFQTFRKDKTFVVDFVHFLVEEVGVDCEAVDNQGRPALSMVPEQFCWYKAPNYAAIVVKNGKSGINSAAKRGDLNELLKCINMGTDINL</sequence>
<dbReference type="InterPro" id="IPR002110">
    <property type="entry name" value="Ankyrin_rpt"/>
</dbReference>
<dbReference type="InterPro" id="IPR007111">
    <property type="entry name" value="NACHT_NTPase"/>
</dbReference>
<dbReference type="InterPro" id="IPR027417">
    <property type="entry name" value="P-loop_NTPase"/>
</dbReference>
<comment type="caution">
    <text evidence="8">The sequence shown here is derived from an EMBL/GenBank/DDBJ whole genome shotgun (WGS) entry which is preliminary data.</text>
</comment>
<dbReference type="EMBL" id="CADEPI010000204">
    <property type="protein sequence ID" value="CAB3380299.1"/>
    <property type="molecule type" value="Genomic_DNA"/>
</dbReference>
<feature type="repeat" description="ANK" evidence="4">
    <location>
        <begin position="1006"/>
        <end position="1038"/>
    </location>
</feature>
<feature type="domain" description="Caspase family p20" evidence="7">
    <location>
        <begin position="23"/>
        <end position="157"/>
    </location>
</feature>
<keyword evidence="3 4" id="KW-0040">ANK repeat</keyword>
<dbReference type="OrthoDB" id="194358at2759"/>
<dbReference type="PROSITE" id="PS50297">
    <property type="entry name" value="ANK_REP_REGION"/>
    <property type="match status" value="2"/>
</dbReference>
<dbReference type="Proteomes" id="UP000494165">
    <property type="component" value="Unassembled WGS sequence"/>
</dbReference>
<protein>
    <recommendedName>
        <fullName evidence="10">NACHT domain-containing protein</fullName>
    </recommendedName>
</protein>
<evidence type="ECO:0000259" key="6">
    <source>
        <dbReference type="PROSITE" id="PS50207"/>
    </source>
</evidence>
<dbReference type="InterPro" id="IPR015917">
    <property type="entry name" value="Pept_C14A"/>
</dbReference>
<dbReference type="InterPro" id="IPR001309">
    <property type="entry name" value="Pept_C14_p20"/>
</dbReference>
<dbReference type="SUPFAM" id="SSF52129">
    <property type="entry name" value="Caspase-like"/>
    <property type="match status" value="1"/>
</dbReference>
<feature type="repeat" description="ANK" evidence="4">
    <location>
        <begin position="1202"/>
        <end position="1234"/>
    </location>
</feature>
<dbReference type="InterPro" id="IPR011600">
    <property type="entry name" value="Pept_C14_caspase"/>
</dbReference>
<organism evidence="8 9">
    <name type="scientific">Cloeon dipterum</name>
    <dbReference type="NCBI Taxonomy" id="197152"/>
    <lineage>
        <taxon>Eukaryota</taxon>
        <taxon>Metazoa</taxon>
        <taxon>Ecdysozoa</taxon>
        <taxon>Arthropoda</taxon>
        <taxon>Hexapoda</taxon>
        <taxon>Insecta</taxon>
        <taxon>Pterygota</taxon>
        <taxon>Palaeoptera</taxon>
        <taxon>Ephemeroptera</taxon>
        <taxon>Pisciforma</taxon>
        <taxon>Baetidae</taxon>
        <taxon>Cloeon</taxon>
    </lineage>
</organism>
<proteinExistence type="inferred from homology"/>
<evidence type="ECO:0000259" key="7">
    <source>
        <dbReference type="PROSITE" id="PS50208"/>
    </source>
</evidence>
<dbReference type="Gene3D" id="3.40.50.300">
    <property type="entry name" value="P-loop containing nucleotide triphosphate hydrolases"/>
    <property type="match status" value="1"/>
</dbReference>
<evidence type="ECO:0000256" key="1">
    <source>
        <dbReference type="ARBA" id="ARBA00010134"/>
    </source>
</evidence>
<dbReference type="SUPFAM" id="SSF48403">
    <property type="entry name" value="Ankyrin repeat"/>
    <property type="match status" value="1"/>
</dbReference>
<dbReference type="Pfam" id="PF05729">
    <property type="entry name" value="NACHT"/>
    <property type="match status" value="1"/>
</dbReference>
<evidence type="ECO:0000256" key="3">
    <source>
        <dbReference type="ARBA" id="ARBA00023043"/>
    </source>
</evidence>
<dbReference type="GO" id="GO:0004197">
    <property type="term" value="F:cysteine-type endopeptidase activity"/>
    <property type="evidence" value="ECO:0007669"/>
    <property type="project" value="InterPro"/>
</dbReference>
<dbReference type="GO" id="GO:0006508">
    <property type="term" value="P:proteolysis"/>
    <property type="evidence" value="ECO:0007669"/>
    <property type="project" value="InterPro"/>
</dbReference>
<dbReference type="PROSITE" id="PS50207">
    <property type="entry name" value="CASPASE_P10"/>
    <property type="match status" value="1"/>
</dbReference>
<dbReference type="Pfam" id="PF00656">
    <property type="entry name" value="Peptidase_C14"/>
    <property type="match status" value="1"/>
</dbReference>
<dbReference type="PROSITE" id="PS50208">
    <property type="entry name" value="CASPASE_P20"/>
    <property type="match status" value="1"/>
</dbReference>
<evidence type="ECO:0000256" key="2">
    <source>
        <dbReference type="ARBA" id="ARBA00022737"/>
    </source>
</evidence>
<dbReference type="PANTHER" id="PTHR24198">
    <property type="entry name" value="ANKYRIN REPEAT AND PROTEIN KINASE DOMAIN-CONTAINING PROTEIN"/>
    <property type="match status" value="1"/>
</dbReference>
<gene>
    <name evidence="8" type="ORF">CLODIP_2_CD07407</name>
</gene>
<dbReference type="Gene3D" id="3.40.50.1460">
    <property type="match status" value="2"/>
</dbReference>
<dbReference type="Gene3D" id="1.25.40.20">
    <property type="entry name" value="Ankyrin repeat-containing domain"/>
    <property type="match status" value="2"/>
</dbReference>
<dbReference type="Pfam" id="PF12796">
    <property type="entry name" value="Ank_2"/>
    <property type="match status" value="3"/>
</dbReference>
<dbReference type="PANTHER" id="PTHR24198:SF165">
    <property type="entry name" value="ANKYRIN REPEAT-CONTAINING PROTEIN-RELATED"/>
    <property type="match status" value="1"/>
</dbReference>
<evidence type="ECO:0000313" key="9">
    <source>
        <dbReference type="Proteomes" id="UP000494165"/>
    </source>
</evidence>
<dbReference type="SMART" id="SM00115">
    <property type="entry name" value="CASc"/>
    <property type="match status" value="1"/>
</dbReference>
<keyword evidence="2" id="KW-0677">Repeat</keyword>
<name>A0A8S1DGP0_9INSE</name>
<comment type="similarity">
    <text evidence="1 5">Belongs to the peptidase C14A family.</text>
</comment>
<dbReference type="SMART" id="SM00248">
    <property type="entry name" value="ANK"/>
    <property type="match status" value="9"/>
</dbReference>
<evidence type="ECO:0000313" key="8">
    <source>
        <dbReference type="EMBL" id="CAB3380299.1"/>
    </source>
</evidence>
<dbReference type="InterPro" id="IPR002138">
    <property type="entry name" value="Pept_C14_p10"/>
</dbReference>
<feature type="repeat" description="ANK" evidence="4">
    <location>
        <begin position="1145"/>
        <end position="1172"/>
    </location>
</feature>
<feature type="domain" description="Caspase family p10" evidence="6">
    <location>
        <begin position="184"/>
        <end position="273"/>
    </location>
</feature>